<evidence type="ECO:0000256" key="3">
    <source>
        <dbReference type="SAM" id="MobiDB-lite"/>
    </source>
</evidence>
<evidence type="ECO:0000256" key="2">
    <source>
        <dbReference type="RuleBase" id="RU004429"/>
    </source>
</evidence>
<evidence type="ECO:0000313" key="5">
    <source>
        <dbReference type="Proteomes" id="UP000321353"/>
    </source>
</evidence>
<comment type="similarity">
    <text evidence="1 2">Belongs to the complex I subunit 6 family.</text>
</comment>
<keyword evidence="2" id="KW-0812">Transmembrane</keyword>
<comment type="function">
    <text evidence="2">NDH-1 shuttles electrons from NADH, via FMN and iron-sulfur (Fe-S) centers, to quinones in the respiratory chain. Couples the redox reaction to proton translocation (for every two electrons transferred, four hydrogen ions are translocated across the cytoplasmic membrane), and thus conserves the redox energy in a proton gradient.</text>
</comment>
<feature type="transmembrane region" description="Helical" evidence="2">
    <location>
        <begin position="60"/>
        <end position="80"/>
    </location>
</feature>
<keyword evidence="2" id="KW-0874">Quinone</keyword>
<accession>A0A5B9MKW7</accession>
<evidence type="ECO:0000313" key="4">
    <source>
        <dbReference type="EMBL" id="QEG01972.1"/>
    </source>
</evidence>
<organism evidence="4 5">
    <name type="scientific">Stieleria maiorica</name>
    <dbReference type="NCBI Taxonomy" id="2795974"/>
    <lineage>
        <taxon>Bacteria</taxon>
        <taxon>Pseudomonadati</taxon>
        <taxon>Planctomycetota</taxon>
        <taxon>Planctomycetia</taxon>
        <taxon>Pirellulales</taxon>
        <taxon>Pirellulaceae</taxon>
        <taxon>Stieleria</taxon>
    </lineage>
</organism>
<dbReference type="SUPFAM" id="SSF103473">
    <property type="entry name" value="MFS general substrate transporter"/>
    <property type="match status" value="1"/>
</dbReference>
<gene>
    <name evidence="4" type="ORF">Mal15_60550</name>
</gene>
<comment type="subcellular location">
    <subcellularLocation>
        <location evidence="2">Cell membrane</location>
        <topology evidence="2">Multi-pass membrane protein</topology>
    </subcellularLocation>
</comment>
<dbReference type="Proteomes" id="UP000321353">
    <property type="component" value="Chromosome"/>
</dbReference>
<keyword evidence="4" id="KW-0830">Ubiquinone</keyword>
<dbReference type="RefSeq" id="WP_167547114.1">
    <property type="nucleotide sequence ID" value="NZ_CP036264.1"/>
</dbReference>
<feature type="transmembrane region" description="Helical" evidence="2">
    <location>
        <begin position="92"/>
        <end position="114"/>
    </location>
</feature>
<feature type="transmembrane region" description="Helical" evidence="2">
    <location>
        <begin position="35"/>
        <end position="54"/>
    </location>
</feature>
<proteinExistence type="inferred from homology"/>
<feature type="transmembrane region" description="Helical" evidence="2">
    <location>
        <begin position="148"/>
        <end position="170"/>
    </location>
</feature>
<dbReference type="Pfam" id="PF00499">
    <property type="entry name" value="Oxidored_q3"/>
    <property type="match status" value="1"/>
</dbReference>
<dbReference type="PANTHER" id="PTHR33269">
    <property type="entry name" value="NADH-UBIQUINONE OXIDOREDUCTASE CHAIN 6"/>
    <property type="match status" value="1"/>
</dbReference>
<dbReference type="AlphaFoldDB" id="A0A5B9MKW7"/>
<dbReference type="Gene3D" id="1.20.120.1200">
    <property type="entry name" value="NADH-ubiquinone/plastoquinone oxidoreductase chain 6, subunit NuoJ"/>
    <property type="match status" value="1"/>
</dbReference>
<protein>
    <recommendedName>
        <fullName evidence="2">NADH-quinone oxidoreductase subunit J</fullName>
        <ecNumber evidence="2">7.1.1.-</ecNumber>
    </recommendedName>
</protein>
<comment type="catalytic activity">
    <reaction evidence="2">
        <text>a quinone + NADH + 5 H(+)(in) = a quinol + NAD(+) + 4 H(+)(out)</text>
        <dbReference type="Rhea" id="RHEA:57888"/>
        <dbReference type="ChEBI" id="CHEBI:15378"/>
        <dbReference type="ChEBI" id="CHEBI:24646"/>
        <dbReference type="ChEBI" id="CHEBI:57540"/>
        <dbReference type="ChEBI" id="CHEBI:57945"/>
        <dbReference type="ChEBI" id="CHEBI:132124"/>
    </reaction>
</comment>
<dbReference type="EMBL" id="CP036264">
    <property type="protein sequence ID" value="QEG01972.1"/>
    <property type="molecule type" value="Genomic_DNA"/>
</dbReference>
<reference evidence="4 5" key="1">
    <citation type="submission" date="2019-02" db="EMBL/GenBank/DDBJ databases">
        <title>Planctomycetal bacteria perform biofilm scaping via a novel small molecule.</title>
        <authorList>
            <person name="Jeske O."/>
            <person name="Boedeker C."/>
            <person name="Wiegand S."/>
            <person name="Breitling P."/>
            <person name="Kallscheuer N."/>
            <person name="Jogler M."/>
            <person name="Rohde M."/>
            <person name="Petersen J."/>
            <person name="Medema M.H."/>
            <person name="Surup F."/>
            <person name="Jogler C."/>
        </authorList>
    </citation>
    <scope>NUCLEOTIDE SEQUENCE [LARGE SCALE GENOMIC DNA]</scope>
    <source>
        <strain evidence="4 5">Mal15</strain>
    </source>
</reference>
<keyword evidence="5" id="KW-1185">Reference proteome</keyword>
<feature type="region of interest" description="Disordered" evidence="3">
    <location>
        <begin position="175"/>
        <end position="199"/>
    </location>
</feature>
<keyword evidence="2" id="KW-1133">Transmembrane helix</keyword>
<dbReference type="GO" id="GO:0005886">
    <property type="term" value="C:plasma membrane"/>
    <property type="evidence" value="ECO:0007669"/>
    <property type="project" value="UniProtKB-SubCell"/>
</dbReference>
<name>A0A5B9MKW7_9BACT</name>
<sequence>MHDGAISTFFFYLFAASSIALALGVVLGRRLLRSAICLIGVLGCSAGLTLVLGFEFVAGIQVLVFIGGIVVLLLFAIMMTSQGHTFEQQPTLRRRVAGASVAAAFFAVTVSVYMNADFPVPSAEELAVSHEGADEIGRKLLSNQGDGYIVPFEVISLLLLSALIGGIVIARKHAPEDQDQDQDQDHDQDLTNHPTDVGS</sequence>
<keyword evidence="2" id="KW-1003">Cell membrane</keyword>
<dbReference type="GO" id="GO:0048038">
    <property type="term" value="F:quinone binding"/>
    <property type="evidence" value="ECO:0007669"/>
    <property type="project" value="UniProtKB-UniRule"/>
</dbReference>
<keyword evidence="2" id="KW-0520">NAD</keyword>
<dbReference type="GO" id="GO:0008137">
    <property type="term" value="F:NADH dehydrogenase (ubiquinone) activity"/>
    <property type="evidence" value="ECO:0007669"/>
    <property type="project" value="UniProtKB-UniRule"/>
</dbReference>
<dbReference type="PANTHER" id="PTHR33269:SF17">
    <property type="entry name" value="NADH-UBIQUINONE OXIDOREDUCTASE CHAIN 6"/>
    <property type="match status" value="1"/>
</dbReference>
<dbReference type="KEGG" id="smam:Mal15_60550"/>
<dbReference type="InterPro" id="IPR001457">
    <property type="entry name" value="NADH_UbQ/plastoQ_OxRdtase_su6"/>
</dbReference>
<dbReference type="EC" id="7.1.1.-" evidence="2"/>
<dbReference type="InterPro" id="IPR036259">
    <property type="entry name" value="MFS_trans_sf"/>
</dbReference>
<evidence type="ECO:0000256" key="1">
    <source>
        <dbReference type="ARBA" id="ARBA00005698"/>
    </source>
</evidence>
<keyword evidence="2" id="KW-0472">Membrane</keyword>
<dbReference type="InterPro" id="IPR042106">
    <property type="entry name" value="Nuo/plastoQ_OxRdtase_6_NuoJ"/>
</dbReference>
<feature type="transmembrane region" description="Helical" evidence="2">
    <location>
        <begin position="6"/>
        <end position="28"/>
    </location>
</feature>